<proteinExistence type="inferred from homology"/>
<sequence length="333" mass="36761">MGRAQRDGRRGTAHPRGGLGARRALKIAALAVLSMPFLTACGIEDVLRFGFPEGVTPQAEQIRHLWIGSVVAALVVGVVTWGAMFWAVIFHRKKKEEAADAIPRQTQYNLPLELVFTVIPTIIVAVLFGFTVLVQNYADKDEATDMTVDIAAKQWNWDFSYPGHTTPDGKDVVTIGTSDTIPILVLPTERSITFNQYSNDVIHSFYVPEFLFKRDVFPLPDKNDQDPTWVIDRIDREGAFVGRCAELCGAYHAMMNFEVRALSPVRFDRWLELRTQVNPATGAPYTAGEALAAVGREDPTCGELCAPLATTTYPFPTDRTYRSAQLPPSAAGS</sequence>
<feature type="transmembrane region" description="Helical" evidence="16">
    <location>
        <begin position="110"/>
        <end position="134"/>
    </location>
</feature>
<dbReference type="GO" id="GO:0005507">
    <property type="term" value="F:copper ion binding"/>
    <property type="evidence" value="ECO:0007669"/>
    <property type="project" value="InterPro"/>
</dbReference>
<dbReference type="Pfam" id="PF02790">
    <property type="entry name" value="COX2_TM"/>
    <property type="match status" value="1"/>
</dbReference>
<dbReference type="PROSITE" id="PS50999">
    <property type="entry name" value="COX2_TM"/>
    <property type="match status" value="1"/>
</dbReference>
<dbReference type="PROSITE" id="PS00078">
    <property type="entry name" value="COX2"/>
    <property type="match status" value="1"/>
</dbReference>
<feature type="transmembrane region" description="Helical" evidence="16">
    <location>
        <begin position="66"/>
        <end position="89"/>
    </location>
</feature>
<dbReference type="InterPro" id="IPR002429">
    <property type="entry name" value="CcO_II-like_C"/>
</dbReference>
<evidence type="ECO:0000256" key="11">
    <source>
        <dbReference type="ARBA" id="ARBA00023136"/>
    </source>
</evidence>
<dbReference type="STRING" id="1848.SAMN05443637_104144"/>
<evidence type="ECO:0000259" key="18">
    <source>
        <dbReference type="PROSITE" id="PS50999"/>
    </source>
</evidence>
<dbReference type="PANTHER" id="PTHR22888:SF9">
    <property type="entry name" value="CYTOCHROME C OXIDASE SUBUNIT 2"/>
    <property type="match status" value="1"/>
</dbReference>
<evidence type="ECO:0000256" key="14">
    <source>
        <dbReference type="RuleBase" id="RU000456"/>
    </source>
</evidence>
<keyword evidence="5 14" id="KW-0812">Transmembrane</keyword>
<dbReference type="PROSITE" id="PS50857">
    <property type="entry name" value="COX2_CUA"/>
    <property type="match status" value="1"/>
</dbReference>
<reference evidence="19 20" key="1">
    <citation type="submission" date="2016-11" db="EMBL/GenBank/DDBJ databases">
        <authorList>
            <person name="Jaros S."/>
            <person name="Januszkiewicz K."/>
            <person name="Wedrychowicz H."/>
        </authorList>
    </citation>
    <scope>NUCLEOTIDE SEQUENCE [LARGE SCALE GENOMIC DNA]</scope>
    <source>
        <strain evidence="19 20">DSM 43832</strain>
    </source>
</reference>
<evidence type="ECO:0000256" key="6">
    <source>
        <dbReference type="ARBA" id="ARBA00022723"/>
    </source>
</evidence>
<dbReference type="EMBL" id="FRAP01000004">
    <property type="protein sequence ID" value="SHK26530.1"/>
    <property type="molecule type" value="Genomic_DNA"/>
</dbReference>
<feature type="domain" description="Cytochrome oxidase subunit II copper A binding" evidence="17">
    <location>
        <begin position="143"/>
        <end position="273"/>
    </location>
</feature>
<dbReference type="GO" id="GO:0004129">
    <property type="term" value="F:cytochrome-c oxidase activity"/>
    <property type="evidence" value="ECO:0007669"/>
    <property type="project" value="UniProtKB-EC"/>
</dbReference>
<evidence type="ECO:0000256" key="15">
    <source>
        <dbReference type="RuleBase" id="RU004024"/>
    </source>
</evidence>
<feature type="domain" description="Cytochrome oxidase subunit II transmembrane region profile" evidence="18">
    <location>
        <begin position="43"/>
        <end position="142"/>
    </location>
</feature>
<keyword evidence="11 16" id="KW-0472">Membrane</keyword>
<evidence type="ECO:0000256" key="16">
    <source>
        <dbReference type="SAM" id="Phobius"/>
    </source>
</evidence>
<evidence type="ECO:0000256" key="8">
    <source>
        <dbReference type="ARBA" id="ARBA00022982"/>
    </source>
</evidence>
<evidence type="ECO:0000256" key="10">
    <source>
        <dbReference type="ARBA" id="ARBA00023008"/>
    </source>
</evidence>
<dbReference type="InterPro" id="IPR011759">
    <property type="entry name" value="Cyt_c_oxidase_su2_TM_dom"/>
</dbReference>
<comment type="subcellular location">
    <subcellularLocation>
        <location evidence="14">Cell membrane</location>
        <topology evidence="14">Multi-pass membrane protein</topology>
    </subcellularLocation>
    <subcellularLocation>
        <location evidence="1">Membrane</location>
        <topology evidence="1">Multi-pass membrane protein</topology>
    </subcellularLocation>
</comment>
<evidence type="ECO:0000256" key="4">
    <source>
        <dbReference type="ARBA" id="ARBA00022660"/>
    </source>
</evidence>
<dbReference type="SUPFAM" id="SSF81464">
    <property type="entry name" value="Cytochrome c oxidase subunit II-like, transmembrane region"/>
    <property type="match status" value="1"/>
</dbReference>
<dbReference type="SUPFAM" id="SSF49503">
    <property type="entry name" value="Cupredoxins"/>
    <property type="match status" value="1"/>
</dbReference>
<dbReference type="EC" id="7.1.1.9" evidence="15"/>
<evidence type="ECO:0000256" key="7">
    <source>
        <dbReference type="ARBA" id="ARBA00022967"/>
    </source>
</evidence>
<keyword evidence="6 15" id="KW-0479">Metal-binding</keyword>
<dbReference type="PANTHER" id="PTHR22888">
    <property type="entry name" value="CYTOCHROME C OXIDASE, SUBUNIT II"/>
    <property type="match status" value="1"/>
</dbReference>
<keyword evidence="10 15" id="KW-0186">Copper</keyword>
<name>A0A1M6R2A5_PSETH</name>
<comment type="catalytic activity">
    <reaction evidence="13 15">
        <text>4 Fe(II)-[cytochrome c] + O2 + 8 H(+)(in) = 4 Fe(III)-[cytochrome c] + 2 H2O + 4 H(+)(out)</text>
        <dbReference type="Rhea" id="RHEA:11436"/>
        <dbReference type="Rhea" id="RHEA-COMP:10350"/>
        <dbReference type="Rhea" id="RHEA-COMP:14399"/>
        <dbReference type="ChEBI" id="CHEBI:15377"/>
        <dbReference type="ChEBI" id="CHEBI:15378"/>
        <dbReference type="ChEBI" id="CHEBI:15379"/>
        <dbReference type="ChEBI" id="CHEBI:29033"/>
        <dbReference type="ChEBI" id="CHEBI:29034"/>
        <dbReference type="EC" id="7.1.1.9"/>
    </reaction>
</comment>
<evidence type="ECO:0000259" key="17">
    <source>
        <dbReference type="PROSITE" id="PS50857"/>
    </source>
</evidence>
<evidence type="ECO:0000256" key="12">
    <source>
        <dbReference type="ARBA" id="ARBA00024688"/>
    </source>
</evidence>
<evidence type="ECO:0000256" key="3">
    <source>
        <dbReference type="ARBA" id="ARBA00022448"/>
    </source>
</evidence>
<organism evidence="19 20">
    <name type="scientific">Pseudonocardia thermophila</name>
    <dbReference type="NCBI Taxonomy" id="1848"/>
    <lineage>
        <taxon>Bacteria</taxon>
        <taxon>Bacillati</taxon>
        <taxon>Actinomycetota</taxon>
        <taxon>Actinomycetes</taxon>
        <taxon>Pseudonocardiales</taxon>
        <taxon>Pseudonocardiaceae</taxon>
        <taxon>Pseudonocardia</taxon>
    </lineage>
</organism>
<dbReference type="InterPro" id="IPR036257">
    <property type="entry name" value="Cyt_c_oxidase_su2_TM_sf"/>
</dbReference>
<keyword evidence="8 14" id="KW-0249">Electron transport</keyword>
<keyword evidence="7" id="KW-1278">Translocase</keyword>
<protein>
    <recommendedName>
        <fullName evidence="15">Cytochrome c oxidase subunit 2</fullName>
        <ecNumber evidence="15">7.1.1.9</ecNumber>
    </recommendedName>
</protein>
<evidence type="ECO:0000256" key="5">
    <source>
        <dbReference type="ARBA" id="ARBA00022692"/>
    </source>
</evidence>
<comment type="cofactor">
    <cofactor evidence="15">
        <name>Cu cation</name>
        <dbReference type="ChEBI" id="CHEBI:23378"/>
    </cofactor>
    <text evidence="15">Binds a copper A center.</text>
</comment>
<dbReference type="InterPro" id="IPR001505">
    <property type="entry name" value="Copper_CuA"/>
</dbReference>
<keyword evidence="20" id="KW-1185">Reference proteome</keyword>
<dbReference type="GO" id="GO:0005886">
    <property type="term" value="C:plasma membrane"/>
    <property type="evidence" value="ECO:0007669"/>
    <property type="project" value="UniProtKB-SubCell"/>
</dbReference>
<dbReference type="InterPro" id="IPR045187">
    <property type="entry name" value="CcO_II"/>
</dbReference>
<keyword evidence="9 16" id="KW-1133">Transmembrane helix</keyword>
<evidence type="ECO:0000256" key="13">
    <source>
        <dbReference type="ARBA" id="ARBA00047816"/>
    </source>
</evidence>
<dbReference type="AlphaFoldDB" id="A0A1M6R2A5"/>
<gene>
    <name evidence="19" type="ORF">SAMN05443637_104144</name>
</gene>
<evidence type="ECO:0000313" key="20">
    <source>
        <dbReference type="Proteomes" id="UP000184363"/>
    </source>
</evidence>
<evidence type="ECO:0000256" key="9">
    <source>
        <dbReference type="ARBA" id="ARBA00022989"/>
    </source>
</evidence>
<dbReference type="Gene3D" id="1.10.287.90">
    <property type="match status" value="1"/>
</dbReference>
<comment type="function">
    <text evidence="12 15">Subunits I and II form the functional core of the enzyme complex. Electrons originating in cytochrome c are transferred via heme a and Cu(A) to the binuclear center formed by heme a3 and Cu(B).</text>
</comment>
<dbReference type="Gene3D" id="2.60.40.420">
    <property type="entry name" value="Cupredoxins - blue copper proteins"/>
    <property type="match status" value="1"/>
</dbReference>
<keyword evidence="4 14" id="KW-0679">Respiratory chain</keyword>
<evidence type="ECO:0000313" key="19">
    <source>
        <dbReference type="EMBL" id="SHK26530.1"/>
    </source>
</evidence>
<evidence type="ECO:0000256" key="1">
    <source>
        <dbReference type="ARBA" id="ARBA00004141"/>
    </source>
</evidence>
<dbReference type="GO" id="GO:0042773">
    <property type="term" value="P:ATP synthesis coupled electron transport"/>
    <property type="evidence" value="ECO:0007669"/>
    <property type="project" value="TreeGrafter"/>
</dbReference>
<dbReference type="Pfam" id="PF00116">
    <property type="entry name" value="COX2"/>
    <property type="match status" value="1"/>
</dbReference>
<dbReference type="Proteomes" id="UP000184363">
    <property type="component" value="Unassembled WGS sequence"/>
</dbReference>
<comment type="similarity">
    <text evidence="2 14">Belongs to the cytochrome c oxidase subunit 2 family.</text>
</comment>
<evidence type="ECO:0000256" key="2">
    <source>
        <dbReference type="ARBA" id="ARBA00007866"/>
    </source>
</evidence>
<dbReference type="InterPro" id="IPR008972">
    <property type="entry name" value="Cupredoxin"/>
</dbReference>
<keyword evidence="3 14" id="KW-0813">Transport</keyword>
<accession>A0A1M6R2A5</accession>